<feature type="domain" description="Glutamate--cysteine ligase" evidence="10">
    <location>
        <begin position="16"/>
        <end position="248"/>
    </location>
</feature>
<dbReference type="GO" id="GO:0004357">
    <property type="term" value="F:glutamate-cysteine ligase activity"/>
    <property type="evidence" value="ECO:0007669"/>
    <property type="project" value="UniProtKB-EC"/>
</dbReference>
<organism evidence="11 12">
    <name type="scientific">Loigolactobacillus coryniformis subsp. coryniformis KCTC 3167 = DSM 20001</name>
    <dbReference type="NCBI Taxonomy" id="913848"/>
    <lineage>
        <taxon>Bacteria</taxon>
        <taxon>Bacillati</taxon>
        <taxon>Bacillota</taxon>
        <taxon>Bacilli</taxon>
        <taxon>Lactobacillales</taxon>
        <taxon>Lactobacillaceae</taxon>
        <taxon>Loigolactobacillus</taxon>
    </lineage>
</organism>
<evidence type="ECO:0000256" key="1">
    <source>
        <dbReference type="ARBA" id="ARBA00005006"/>
    </source>
</evidence>
<proteinExistence type="inferred from homology"/>
<dbReference type="PATRIC" id="fig|913848.6.peg.1996"/>
<dbReference type="GO" id="GO:0005829">
    <property type="term" value="C:cytosol"/>
    <property type="evidence" value="ECO:0007669"/>
    <property type="project" value="TreeGrafter"/>
</dbReference>
<evidence type="ECO:0000256" key="8">
    <source>
        <dbReference type="RuleBase" id="RU003544"/>
    </source>
</evidence>
<dbReference type="GO" id="GO:0005524">
    <property type="term" value="F:ATP binding"/>
    <property type="evidence" value="ECO:0007669"/>
    <property type="project" value="UniProtKB-KW"/>
</dbReference>
<evidence type="ECO:0000256" key="5">
    <source>
        <dbReference type="ARBA" id="ARBA00022741"/>
    </source>
</evidence>
<dbReference type="Proteomes" id="UP000051181">
    <property type="component" value="Unassembled WGS sequence"/>
</dbReference>
<accession>A0A0R1FBQ3</accession>
<dbReference type="eggNOG" id="COG2918">
    <property type="taxonomic scope" value="Bacteria"/>
</dbReference>
<dbReference type="InterPro" id="IPR007370">
    <property type="entry name" value="Glu_cys_ligase"/>
</dbReference>
<evidence type="ECO:0000256" key="7">
    <source>
        <dbReference type="ARBA" id="ARBA00048819"/>
    </source>
</evidence>
<keyword evidence="4 8" id="KW-0317">Glutathione biosynthesis</keyword>
<keyword evidence="3 8" id="KW-0436">Ligase</keyword>
<dbReference type="EMBL" id="AZCN01000006">
    <property type="protein sequence ID" value="KRK18894.1"/>
    <property type="molecule type" value="Genomic_DNA"/>
</dbReference>
<dbReference type="EC" id="6.3.2.2" evidence="2 9"/>
<keyword evidence="6" id="KW-0067">ATP-binding</keyword>
<dbReference type="InterPro" id="IPR014746">
    <property type="entry name" value="Gln_synth/guanido_kin_cat_dom"/>
</dbReference>
<evidence type="ECO:0000256" key="4">
    <source>
        <dbReference type="ARBA" id="ARBA00022684"/>
    </source>
</evidence>
<dbReference type="GeneID" id="65917933"/>
<evidence type="ECO:0000256" key="9">
    <source>
        <dbReference type="RuleBase" id="RU004391"/>
    </source>
</evidence>
<dbReference type="SUPFAM" id="SSF55931">
    <property type="entry name" value="Glutamine synthetase/guanido kinase"/>
    <property type="match status" value="1"/>
</dbReference>
<comment type="pathway">
    <text evidence="1 9">Sulfur metabolism; glutathione biosynthesis; glutathione from L-cysteine and L-glutamate: step 1/2.</text>
</comment>
<evidence type="ECO:0000259" key="10">
    <source>
        <dbReference type="Pfam" id="PF04262"/>
    </source>
</evidence>
<comment type="caution">
    <text evidence="11">The sequence shown here is derived from an EMBL/GenBank/DDBJ whole genome shotgun (WGS) entry which is preliminary data.</text>
</comment>
<gene>
    <name evidence="11" type="ORF">FD22_GL001954</name>
</gene>
<evidence type="ECO:0000256" key="6">
    <source>
        <dbReference type="ARBA" id="ARBA00022840"/>
    </source>
</evidence>
<dbReference type="UniPathway" id="UPA00142">
    <property type="reaction ID" value="UER00209"/>
</dbReference>
<dbReference type="Pfam" id="PF04262">
    <property type="entry name" value="Glu_cys_ligase"/>
    <property type="match status" value="1"/>
</dbReference>
<dbReference type="RefSeq" id="WP_010012021.1">
    <property type="nucleotide sequence ID" value="NZ_AZCN01000006.1"/>
</dbReference>
<dbReference type="GO" id="GO:0046872">
    <property type="term" value="F:metal ion binding"/>
    <property type="evidence" value="ECO:0007669"/>
    <property type="project" value="TreeGrafter"/>
</dbReference>
<dbReference type="PANTHER" id="PTHR38761">
    <property type="entry name" value="GLUTAMATE--CYSTEINE LIGASE"/>
    <property type="match status" value="1"/>
</dbReference>
<dbReference type="AlphaFoldDB" id="A0A0R1FBQ3"/>
<evidence type="ECO:0000313" key="12">
    <source>
        <dbReference type="Proteomes" id="UP000051181"/>
    </source>
</evidence>
<dbReference type="PANTHER" id="PTHR38761:SF1">
    <property type="entry name" value="GLUTAMATE--CYSTEINE LIGASE"/>
    <property type="match status" value="1"/>
</dbReference>
<dbReference type="Gene3D" id="3.30.590.20">
    <property type="match status" value="1"/>
</dbReference>
<name>A0A0R1FBQ3_9LACO</name>
<sequence>MDDLGKYILQLGVSNFAQGFTWGLEVERHRIGADGYLSAAPYPPMLGQQRANPYIKNDYFNTQSEIITPVANSIGTASQYLAALDYTLRSALAADEYLWPFSLPPCLTATHSELGYADVGPEKMAYYQELGRRYGMEEGLPSGIHVNLAPNKKWTSAIAKAVRRDTRQVRDELLLKQAIGFMQYRWLFTYLQGASPVAEANYLTDLPAQPVRSLRNSRQYGYGFASHFKGDYTSVAAYVEKMQAAIAADELIAESAFHEAVRLRHPAGLTALASHGISHIELRMLDLDPTVTTGIRSDTLLLLQLLAFYFMVTPKLAATELTAATQQNDQVALEHPLATSSQQQAGLDLLAQLQELVITAELPPIYRSVVAQAAEKLCRPQLTLAGRLLPRIQQDSLLAYGLQQARNFQLRAQLNSSPVYRDFQNEPRPSLKKLQQALFDQYQGLPHLNPQEQSVVS</sequence>
<dbReference type="InterPro" id="IPR006334">
    <property type="entry name" value="Glut_cys_ligase"/>
</dbReference>
<evidence type="ECO:0000256" key="2">
    <source>
        <dbReference type="ARBA" id="ARBA00012220"/>
    </source>
</evidence>
<evidence type="ECO:0000256" key="3">
    <source>
        <dbReference type="ARBA" id="ARBA00022598"/>
    </source>
</evidence>
<protein>
    <recommendedName>
        <fullName evidence="2 9">Glutamate--cysteine ligase</fullName>
        <ecNumber evidence="2 9">6.3.2.2</ecNumber>
    </recommendedName>
</protein>
<reference evidence="11 12" key="1">
    <citation type="journal article" date="2015" name="Genome Announc.">
        <title>Expanding the biotechnology potential of lactobacilli through comparative genomics of 213 strains and associated genera.</title>
        <authorList>
            <person name="Sun Z."/>
            <person name="Harris H.M."/>
            <person name="McCann A."/>
            <person name="Guo C."/>
            <person name="Argimon S."/>
            <person name="Zhang W."/>
            <person name="Yang X."/>
            <person name="Jeffery I.B."/>
            <person name="Cooney J.C."/>
            <person name="Kagawa T.F."/>
            <person name="Liu W."/>
            <person name="Song Y."/>
            <person name="Salvetti E."/>
            <person name="Wrobel A."/>
            <person name="Rasinkangas P."/>
            <person name="Parkhill J."/>
            <person name="Rea M.C."/>
            <person name="O'Sullivan O."/>
            <person name="Ritari J."/>
            <person name="Douillard F.P."/>
            <person name="Paul Ross R."/>
            <person name="Yang R."/>
            <person name="Briner A.E."/>
            <person name="Felis G.E."/>
            <person name="de Vos W.M."/>
            <person name="Barrangou R."/>
            <person name="Klaenhammer T.R."/>
            <person name="Caufield P.W."/>
            <person name="Cui Y."/>
            <person name="Zhang H."/>
            <person name="O'Toole P.W."/>
        </authorList>
    </citation>
    <scope>NUCLEOTIDE SEQUENCE [LARGE SCALE GENOMIC DNA]</scope>
    <source>
        <strain evidence="11 12">DSM 20001</strain>
    </source>
</reference>
<keyword evidence="5" id="KW-0547">Nucleotide-binding</keyword>
<comment type="catalytic activity">
    <reaction evidence="7 9">
        <text>L-cysteine + L-glutamate + ATP = gamma-L-glutamyl-L-cysteine + ADP + phosphate + H(+)</text>
        <dbReference type="Rhea" id="RHEA:13285"/>
        <dbReference type="ChEBI" id="CHEBI:15378"/>
        <dbReference type="ChEBI" id="CHEBI:29985"/>
        <dbReference type="ChEBI" id="CHEBI:30616"/>
        <dbReference type="ChEBI" id="CHEBI:35235"/>
        <dbReference type="ChEBI" id="CHEBI:43474"/>
        <dbReference type="ChEBI" id="CHEBI:58173"/>
        <dbReference type="ChEBI" id="CHEBI:456216"/>
        <dbReference type="EC" id="6.3.2.2"/>
    </reaction>
</comment>
<dbReference type="GO" id="GO:0006750">
    <property type="term" value="P:glutathione biosynthetic process"/>
    <property type="evidence" value="ECO:0007669"/>
    <property type="project" value="UniProtKB-UniPathway"/>
</dbReference>
<comment type="similarity">
    <text evidence="8">Belongs to the glutamate--cysteine ligase type 1 family.</text>
</comment>
<evidence type="ECO:0000313" key="11">
    <source>
        <dbReference type="EMBL" id="KRK18894.1"/>
    </source>
</evidence>